<dbReference type="PANTHER" id="PTHR14344">
    <property type="entry name" value="WD REPEAT PROTEIN"/>
    <property type="match status" value="1"/>
</dbReference>
<dbReference type="SUPFAM" id="SSF50978">
    <property type="entry name" value="WD40 repeat-like"/>
    <property type="match status" value="2"/>
</dbReference>
<dbReference type="OMA" id="GGAHRQW"/>
<evidence type="ECO:0000256" key="4">
    <source>
        <dbReference type="ARBA" id="ARBA00022694"/>
    </source>
</evidence>
<evidence type="ECO:0000313" key="9">
    <source>
        <dbReference type="Proteomes" id="UP000005222"/>
    </source>
</evidence>
<comment type="similarity">
    <text evidence="6">Belongs to the WD repeat WDR6 family.</text>
</comment>
<protein>
    <submittedName>
        <fullName evidence="8">Piso0_000809 protein</fullName>
    </submittedName>
</protein>
<dbReference type="PANTHER" id="PTHR14344:SF3">
    <property type="entry name" value="WD REPEAT-CONTAINING PROTEIN 6"/>
    <property type="match status" value="1"/>
</dbReference>
<feature type="repeat" description="WD" evidence="7">
    <location>
        <begin position="199"/>
        <end position="240"/>
    </location>
</feature>
<keyword evidence="9" id="KW-1185">Reference proteome</keyword>
<evidence type="ECO:0000256" key="7">
    <source>
        <dbReference type="PROSITE-ProRule" id="PRU00221"/>
    </source>
</evidence>
<keyword evidence="2" id="KW-0963">Cytoplasm</keyword>
<comment type="subcellular location">
    <subcellularLocation>
        <location evidence="1">Cytoplasm</location>
    </subcellularLocation>
</comment>
<dbReference type="GO" id="GO:0005737">
    <property type="term" value="C:cytoplasm"/>
    <property type="evidence" value="ECO:0007669"/>
    <property type="project" value="UniProtKB-SubCell"/>
</dbReference>
<dbReference type="PROSITE" id="PS50082">
    <property type="entry name" value="WD_REPEATS_2"/>
    <property type="match status" value="1"/>
</dbReference>
<evidence type="ECO:0000313" key="8">
    <source>
        <dbReference type="EMBL" id="CCE78780.1"/>
    </source>
</evidence>
<dbReference type="InParanoid" id="G8YQ45"/>
<dbReference type="InterPro" id="IPR036322">
    <property type="entry name" value="WD40_repeat_dom_sf"/>
</dbReference>
<evidence type="ECO:0000256" key="2">
    <source>
        <dbReference type="ARBA" id="ARBA00022490"/>
    </source>
</evidence>
<evidence type="ECO:0000256" key="3">
    <source>
        <dbReference type="ARBA" id="ARBA00022574"/>
    </source>
</evidence>
<dbReference type="HOGENOM" id="CLU_002615_0_1_1"/>
<reference evidence="8 9" key="1">
    <citation type="journal article" date="2012" name="G3 (Bethesda)">
        <title>Pichia sorbitophila, an interspecies yeast hybrid reveals early steps of genome resolution following polyploidization.</title>
        <authorList>
            <person name="Leh Louis V."/>
            <person name="Despons L."/>
            <person name="Friedrich A."/>
            <person name="Martin T."/>
            <person name="Durrens P."/>
            <person name="Casaregola S."/>
            <person name="Neuveglise C."/>
            <person name="Fairhead C."/>
            <person name="Marck C."/>
            <person name="Cruz J.A."/>
            <person name="Straub M.L."/>
            <person name="Kugler V."/>
            <person name="Sacerdot C."/>
            <person name="Uzunov Z."/>
            <person name="Thierry A."/>
            <person name="Weiss S."/>
            <person name="Bleykasten C."/>
            <person name="De Montigny J."/>
            <person name="Jacques N."/>
            <person name="Jung P."/>
            <person name="Lemaire M."/>
            <person name="Mallet S."/>
            <person name="Morel G."/>
            <person name="Richard G.F."/>
            <person name="Sarkar A."/>
            <person name="Savel G."/>
            <person name="Schacherer J."/>
            <person name="Seret M.L."/>
            <person name="Talla E."/>
            <person name="Samson G."/>
            <person name="Jubin C."/>
            <person name="Poulain J."/>
            <person name="Vacherie B."/>
            <person name="Barbe V."/>
            <person name="Pelletier E."/>
            <person name="Sherman D.J."/>
            <person name="Westhof E."/>
            <person name="Weissenbach J."/>
            <person name="Baret P.V."/>
            <person name="Wincker P."/>
            <person name="Gaillardin C."/>
            <person name="Dujon B."/>
            <person name="Souciet J.L."/>
        </authorList>
    </citation>
    <scope>NUCLEOTIDE SEQUENCE [LARGE SCALE GENOMIC DNA]</scope>
    <source>
        <strain evidence="9">ATCC MYA-4447 / BCRC 22081 / CBS 7064 / NBRC 10061 / NRRL Y-12695</strain>
    </source>
</reference>
<dbReference type="Gene3D" id="2.130.10.10">
    <property type="entry name" value="YVTN repeat-like/Quinoprotein amine dehydrogenase"/>
    <property type="match status" value="3"/>
</dbReference>
<dbReference type="SMART" id="SM00320">
    <property type="entry name" value="WD40"/>
    <property type="match status" value="10"/>
</dbReference>
<evidence type="ECO:0000256" key="6">
    <source>
        <dbReference type="ARBA" id="ARBA00038255"/>
    </source>
</evidence>
<dbReference type="FunCoup" id="G8YQ45">
    <property type="interactions" value="1078"/>
</dbReference>
<proteinExistence type="inferred from homology"/>
<gene>
    <name evidence="8" type="primary">Piso0_000809</name>
    <name evidence="8" type="ORF">GNLVRS01_PISO0D04601g</name>
</gene>
<dbReference type="AlphaFoldDB" id="G8YQ45"/>
<dbReference type="InterPro" id="IPR051973">
    <property type="entry name" value="tRNA_Anticodon_Mtase-Reg"/>
</dbReference>
<keyword evidence="3 7" id="KW-0853">WD repeat</keyword>
<dbReference type="eggNOG" id="KOG0974">
    <property type="taxonomic scope" value="Eukaryota"/>
</dbReference>
<name>G8YQ45_PICSO</name>
<organism evidence="8 9">
    <name type="scientific">Pichia sorbitophila (strain ATCC MYA-4447 / BCRC 22081 / CBS 7064 / NBRC 10061 / NRRL Y-12695)</name>
    <name type="common">Hybrid yeast</name>
    <dbReference type="NCBI Taxonomy" id="559304"/>
    <lineage>
        <taxon>Eukaryota</taxon>
        <taxon>Fungi</taxon>
        <taxon>Dikarya</taxon>
        <taxon>Ascomycota</taxon>
        <taxon>Saccharomycotina</taxon>
        <taxon>Pichiomycetes</taxon>
        <taxon>Debaryomycetaceae</taxon>
        <taxon>Millerozyma</taxon>
    </lineage>
</organism>
<dbReference type="SUPFAM" id="SSF50993">
    <property type="entry name" value="Peptidase/esterase 'gauge' domain"/>
    <property type="match status" value="1"/>
</dbReference>
<dbReference type="STRING" id="559304.G8YQ45"/>
<dbReference type="PROSITE" id="PS50294">
    <property type="entry name" value="WD_REPEATS_REGION"/>
    <property type="match status" value="1"/>
</dbReference>
<keyword evidence="4" id="KW-0819">tRNA processing</keyword>
<dbReference type="Proteomes" id="UP000005222">
    <property type="component" value="Chromosome D"/>
</dbReference>
<dbReference type="OrthoDB" id="66881at2759"/>
<dbReference type="InterPro" id="IPR015943">
    <property type="entry name" value="WD40/YVTN_repeat-like_dom_sf"/>
</dbReference>
<keyword evidence="5" id="KW-0677">Repeat</keyword>
<dbReference type="Pfam" id="PF00400">
    <property type="entry name" value="WD40"/>
    <property type="match status" value="2"/>
</dbReference>
<sequence>MKNRNPISSLNEDSFTCLEHYGPITAIKLVSNYILCGYGPILKVFKLDENDREKLIFSKKVINRNKIHHIAVSNSGNKVIVSGGRSFKILNFSDIISNSAQVDDLREKGINEWIICSEFLSDDYCIILTSHNIVYKVDVKASNCSQDFHISDKIHCDEKSILYSGSLSVIEGKVIVAAGTVMNGVIIWDLEKRKIIHNLVDHEGSIFGVTIDDNREFIVSCSDDRTVRLFDFKTGMQLAIGWGHGSRIWGLRFLKNRHSTRIFSIGEDCTARIWEYEKSNSALKQIKFFENHSGKHIWSGDVDDQNLNVCVTGGADGRLLLTDISDIGTQGAKSHSKEAIFNSSGYGFAKNEIIKQFVELVDLQLLVILTSLGNILILDEKTDKWSKLNLDEDERKVFDNFGILKSCNSLRSICVCSREGQLLMLHFNSSGQLESKKWHSFFNHEGEKVTNYFDVYDHTTGSWFILFDCSNPKIPFLLVKVKSSDASVIISESHKLIKPENTMFTCTSLSYDNINSWIVLGSRLSSIAIYDLSNDSEDITGNVFRKITPGDTITSVSIVASDIDSAILLITLRDGYYSFLQLLSTRDGLQISVLHMSKISRGFLERGFIQDHELIFCGFRSSSFFMWNETKRIEFCSEVCGGIHRQWDIIRQSGQSMSYKFIYVNKSTLHSRLFTSRFSVKHMGELISGTHGREIRDITFSPYQLKDNSRLILTASEDTNIRLGKIFSDGKMQNIWTMNDHISGLQRVKFLNSSFAASSAANEEFFIWKIQIINGSRPFIFKFASLPQESDHLDLRIMDFDSFQYKDGLVISTVYSNSQIRIWFFDPHSRKFTLLVDDSYTTCCILNTKFIKFSDFQVYLLISATDGHIALWNIGQIINQAFESRDTKSLGNVIVKQQLHQNSVKAIELTPMDNLNYRLVTGGDDNSLTSSHLQFSENSSSVVIETKSFIEKAASSTITSIAYSGNQSYIVSSVDQVVREWKHEGEALKCVAAKYSTVADTGCVEATTFQHNSVIAIGGAGLSAWALK</sequence>
<dbReference type="InterPro" id="IPR001680">
    <property type="entry name" value="WD40_rpt"/>
</dbReference>
<dbReference type="EMBL" id="FO082056">
    <property type="protein sequence ID" value="CCE78780.1"/>
    <property type="molecule type" value="Genomic_DNA"/>
</dbReference>
<dbReference type="GO" id="GO:0030488">
    <property type="term" value="P:tRNA methylation"/>
    <property type="evidence" value="ECO:0007669"/>
    <property type="project" value="TreeGrafter"/>
</dbReference>
<evidence type="ECO:0000256" key="1">
    <source>
        <dbReference type="ARBA" id="ARBA00004496"/>
    </source>
</evidence>
<accession>G8YQ45</accession>
<evidence type="ECO:0000256" key="5">
    <source>
        <dbReference type="ARBA" id="ARBA00022737"/>
    </source>
</evidence>